<evidence type="ECO:0000259" key="4">
    <source>
        <dbReference type="Pfam" id="PF13240"/>
    </source>
</evidence>
<reference evidence="5" key="2">
    <citation type="journal article" date="2021" name="PeerJ">
        <title>Extensive microbial diversity within the chicken gut microbiome revealed by metagenomics and culture.</title>
        <authorList>
            <person name="Gilroy R."/>
            <person name="Ravi A."/>
            <person name="Getino M."/>
            <person name="Pursley I."/>
            <person name="Horton D.L."/>
            <person name="Alikhan N.F."/>
            <person name="Baker D."/>
            <person name="Gharbi K."/>
            <person name="Hall N."/>
            <person name="Watson M."/>
            <person name="Adriaenssens E.M."/>
            <person name="Foster-Nyarko E."/>
            <person name="Jarju S."/>
            <person name="Secka A."/>
            <person name="Antonio M."/>
            <person name="Oren A."/>
            <person name="Chaudhuri R.R."/>
            <person name="La Ragione R."/>
            <person name="Hildebrand F."/>
            <person name="Pallen M.J."/>
        </authorList>
    </citation>
    <scope>NUCLEOTIDE SEQUENCE</scope>
    <source>
        <strain evidence="5">CHK195-11698</strain>
    </source>
</reference>
<keyword evidence="2" id="KW-0812">Transmembrane</keyword>
<dbReference type="InterPro" id="IPR009739">
    <property type="entry name" value="LprI-like_N"/>
</dbReference>
<sequence>MKCRQCGHINEEGARFCEKCGQPLIEESRPIKPKKKHHFKWLIPFLLILIVAVGGGIALVMTRSPQSKDYTMLLDEADRYLVGMEYAQAEASYLEAIQIDKKQTMPYERLTELYLTQEDYPKAQEILQRALSNVEDESTFNETYTYVRYMNEEILADNGQVHQGEYDASYAYQNEIPTTAYVEDVKGLMTSDIRDYDKDGQTELLAVSLDESGSTLTLVLTMYEYQEDSVVLSDQQRLGTVLGGDDAEQVGLYLKDVNGTPYIYGFIEKKMDFASQGTQANHFVFTYDGSQFVSYLEMSTTEPFIADENAVASFEQAAALLENIGLYASASQTYDTAGQTFGIVQADGADETLLTIQGKRANQDVGYTTGISLEACGKVQYRLVVYMETPEKTAEALYQPVLDAYHHALSSQEASINPLILNEQTTGLLAGEKPEDLFYYLLDIDENGVEELFIAKSDGTIVDVWTYDGVDLRSLELQGQLLSDKSIRCQTAENRYTFYTLADDGYEICTKRELKAEDGSYYSRENSSQWMSIGQTDYESQLSDEQCLSVQWTSIVNDYVAKTQAPTYNKADILNELEALETQTEEMTSSAMSTIEMISTSKEATELWEAEMNQIITLLKQSMNETQSAAFDHEQAEWEIEKEEIASEASSEYEGGSLSGVALSSARLEETRKRTYELYNRLQ</sequence>
<evidence type="ECO:0000256" key="2">
    <source>
        <dbReference type="SAM" id="Phobius"/>
    </source>
</evidence>
<keyword evidence="2" id="KW-0472">Membrane</keyword>
<dbReference type="Gene3D" id="1.20.1270.180">
    <property type="match status" value="1"/>
</dbReference>
<name>A0A9D1HNP8_9FIRM</name>
<dbReference type="Pfam" id="PF07007">
    <property type="entry name" value="LprI"/>
    <property type="match status" value="1"/>
</dbReference>
<feature type="domain" description="Lysozyme inhibitor LprI-like N-terminal" evidence="3">
    <location>
        <begin position="589"/>
        <end position="678"/>
    </location>
</feature>
<dbReference type="EMBL" id="DVMJ01000062">
    <property type="protein sequence ID" value="HIU13905.1"/>
    <property type="molecule type" value="Genomic_DNA"/>
</dbReference>
<feature type="region of interest" description="Disordered" evidence="1">
    <location>
        <begin position="643"/>
        <end position="664"/>
    </location>
</feature>
<dbReference type="PANTHER" id="PTHR39176">
    <property type="entry name" value="PERIPLASMIC PROTEIN-RELATED"/>
    <property type="match status" value="1"/>
</dbReference>
<reference evidence="5" key="1">
    <citation type="submission" date="2020-10" db="EMBL/GenBank/DDBJ databases">
        <authorList>
            <person name="Gilroy R."/>
        </authorList>
    </citation>
    <scope>NUCLEOTIDE SEQUENCE</scope>
    <source>
        <strain evidence="5">CHK195-11698</strain>
    </source>
</reference>
<dbReference type="PANTHER" id="PTHR39176:SF1">
    <property type="entry name" value="PERIPLASMIC PROTEIN"/>
    <property type="match status" value="1"/>
</dbReference>
<proteinExistence type="predicted"/>
<evidence type="ECO:0000256" key="1">
    <source>
        <dbReference type="SAM" id="MobiDB-lite"/>
    </source>
</evidence>
<feature type="transmembrane region" description="Helical" evidence="2">
    <location>
        <begin position="41"/>
        <end position="61"/>
    </location>
</feature>
<protein>
    <submittedName>
        <fullName evidence="5">DUF1311 domain-containing protein</fullName>
    </submittedName>
</protein>
<dbReference type="SUPFAM" id="SSF48452">
    <property type="entry name" value="TPR-like"/>
    <property type="match status" value="1"/>
</dbReference>
<accession>A0A9D1HNP8</accession>
<dbReference type="Gene3D" id="1.25.40.10">
    <property type="entry name" value="Tetratricopeptide repeat domain"/>
    <property type="match status" value="1"/>
</dbReference>
<dbReference type="Pfam" id="PF13240">
    <property type="entry name" value="Zn_Ribbon_1"/>
    <property type="match status" value="1"/>
</dbReference>
<gene>
    <name evidence="5" type="ORF">IAD15_07550</name>
</gene>
<evidence type="ECO:0000313" key="5">
    <source>
        <dbReference type="EMBL" id="HIU13905.1"/>
    </source>
</evidence>
<evidence type="ECO:0000259" key="3">
    <source>
        <dbReference type="Pfam" id="PF07007"/>
    </source>
</evidence>
<evidence type="ECO:0000313" key="6">
    <source>
        <dbReference type="Proteomes" id="UP000824175"/>
    </source>
</evidence>
<organism evidence="5 6">
    <name type="scientific">Candidatus Fimiplasma intestinipullorum</name>
    <dbReference type="NCBI Taxonomy" id="2840825"/>
    <lineage>
        <taxon>Bacteria</taxon>
        <taxon>Bacillati</taxon>
        <taxon>Bacillota</taxon>
        <taxon>Clostridia</taxon>
        <taxon>Eubacteriales</taxon>
        <taxon>Candidatus Fimiplasma</taxon>
    </lineage>
</organism>
<dbReference type="InterPro" id="IPR026870">
    <property type="entry name" value="Zinc_ribbon_dom"/>
</dbReference>
<feature type="compositionally biased region" description="Low complexity" evidence="1">
    <location>
        <begin position="647"/>
        <end position="664"/>
    </location>
</feature>
<dbReference type="Proteomes" id="UP000824175">
    <property type="component" value="Unassembled WGS sequence"/>
</dbReference>
<feature type="domain" description="Zinc-ribbon" evidence="4">
    <location>
        <begin position="2"/>
        <end position="24"/>
    </location>
</feature>
<keyword evidence="2" id="KW-1133">Transmembrane helix</keyword>
<dbReference type="AlphaFoldDB" id="A0A9D1HNP8"/>
<comment type="caution">
    <text evidence="5">The sequence shown here is derived from an EMBL/GenBank/DDBJ whole genome shotgun (WGS) entry which is preliminary data.</text>
</comment>
<dbReference type="InterPro" id="IPR011990">
    <property type="entry name" value="TPR-like_helical_dom_sf"/>
</dbReference>